<protein>
    <recommendedName>
        <fullName evidence="3">SpoIIAA-like</fullName>
    </recommendedName>
</protein>
<dbReference type="RefSeq" id="WP_091833479.1">
    <property type="nucleotide sequence ID" value="NZ_FOAN01000003.1"/>
</dbReference>
<name>A0A1H7P480_9HYPH</name>
<accession>A0A1H7P480</accession>
<keyword evidence="2" id="KW-1185">Reference proteome</keyword>
<dbReference type="STRING" id="1036779.SAMN04515666_103355"/>
<gene>
    <name evidence="1" type="ORF">SAMN04515666_103355</name>
</gene>
<dbReference type="OrthoDB" id="7865015at2"/>
<evidence type="ECO:0008006" key="3">
    <source>
        <dbReference type="Google" id="ProtNLM"/>
    </source>
</evidence>
<proteinExistence type="predicted"/>
<dbReference type="EMBL" id="FOAN01000003">
    <property type="protein sequence ID" value="SEL30254.1"/>
    <property type="molecule type" value="Genomic_DNA"/>
</dbReference>
<evidence type="ECO:0000313" key="2">
    <source>
        <dbReference type="Proteomes" id="UP000199664"/>
    </source>
</evidence>
<reference evidence="2" key="1">
    <citation type="submission" date="2016-10" db="EMBL/GenBank/DDBJ databases">
        <authorList>
            <person name="Varghese N."/>
            <person name="Submissions S."/>
        </authorList>
    </citation>
    <scope>NUCLEOTIDE SEQUENCE [LARGE SCALE GENOMIC DNA]</scope>
    <source>
        <strain evidence="2">LMG 26383,CCUG 61248,R- 45681</strain>
    </source>
</reference>
<evidence type="ECO:0000313" key="1">
    <source>
        <dbReference type="EMBL" id="SEL30254.1"/>
    </source>
</evidence>
<dbReference type="Proteomes" id="UP000199664">
    <property type="component" value="Unassembled WGS sequence"/>
</dbReference>
<sequence length="123" mass="13686">MVSLDSDADGIVTLRFAPPYDDNDERAYLDALAELGRREEPFLLLTIFGGGRKLSQAGEREQAIWFKRTRAQFGALCGACAIVRPGATEAMADVFRRLWPFPISLETDEAAARAFLLKHRRAA</sequence>
<organism evidence="1 2">
    <name type="scientific">Bosea lupini</name>
    <dbReference type="NCBI Taxonomy" id="1036779"/>
    <lineage>
        <taxon>Bacteria</taxon>
        <taxon>Pseudomonadati</taxon>
        <taxon>Pseudomonadota</taxon>
        <taxon>Alphaproteobacteria</taxon>
        <taxon>Hyphomicrobiales</taxon>
        <taxon>Boseaceae</taxon>
        <taxon>Bosea</taxon>
    </lineage>
</organism>
<dbReference type="AlphaFoldDB" id="A0A1H7P480"/>